<sequence length="73" mass="8329">MNLLQENQTASTYVYKTAWSSHNPSENLNFDERLCLENEISVHESEAFDIKINSGKLPFNNIPLITDSLNETV</sequence>
<dbReference type="AlphaFoldDB" id="A0A1J1IAX2"/>
<dbReference type="Proteomes" id="UP000183832">
    <property type="component" value="Unassembled WGS sequence"/>
</dbReference>
<evidence type="ECO:0000313" key="1">
    <source>
        <dbReference type="EMBL" id="CRK96882.1"/>
    </source>
</evidence>
<reference evidence="1 2" key="1">
    <citation type="submission" date="2015-04" db="EMBL/GenBank/DDBJ databases">
        <authorList>
            <person name="Syromyatnikov M.Y."/>
            <person name="Popov V.N."/>
        </authorList>
    </citation>
    <scope>NUCLEOTIDE SEQUENCE [LARGE SCALE GENOMIC DNA]</scope>
</reference>
<gene>
    <name evidence="1" type="ORF">CLUMA_CG010076</name>
</gene>
<dbReference type="EMBL" id="CVRI01000044">
    <property type="protein sequence ID" value="CRK96882.1"/>
    <property type="molecule type" value="Genomic_DNA"/>
</dbReference>
<accession>A0A1J1IAX2</accession>
<keyword evidence="2" id="KW-1185">Reference proteome</keyword>
<name>A0A1J1IAX2_9DIPT</name>
<protein>
    <submittedName>
        <fullName evidence="1">CLUMA_CG010076, isoform A</fullName>
    </submittedName>
</protein>
<evidence type="ECO:0000313" key="2">
    <source>
        <dbReference type="Proteomes" id="UP000183832"/>
    </source>
</evidence>
<organism evidence="1 2">
    <name type="scientific">Clunio marinus</name>
    <dbReference type="NCBI Taxonomy" id="568069"/>
    <lineage>
        <taxon>Eukaryota</taxon>
        <taxon>Metazoa</taxon>
        <taxon>Ecdysozoa</taxon>
        <taxon>Arthropoda</taxon>
        <taxon>Hexapoda</taxon>
        <taxon>Insecta</taxon>
        <taxon>Pterygota</taxon>
        <taxon>Neoptera</taxon>
        <taxon>Endopterygota</taxon>
        <taxon>Diptera</taxon>
        <taxon>Nematocera</taxon>
        <taxon>Chironomoidea</taxon>
        <taxon>Chironomidae</taxon>
        <taxon>Clunio</taxon>
    </lineage>
</organism>
<proteinExistence type="predicted"/>